<accession>A0A6H0Y1D2</accession>
<gene>
    <name evidence="1" type="ORF">AMS68_006330</name>
</gene>
<sequence length="166" mass="18633">MAGPWDYNAPPSQPHDIRGGDTLFETGGAAHYSYPEPGLSGHYNTYTVIITNKWDSGSNSNTYRHTRSHIRLVPPTLLGSISPTTIRSQLHTREQLLLQHMRMADRIPLGHGTSLVKSQDITGQSSNHSQPDYLLNVDRRIYCIIETDNLNTKLGERTTNRDNPQP</sequence>
<protein>
    <submittedName>
        <fullName evidence="1">Uncharacterized protein</fullName>
    </submittedName>
</protein>
<evidence type="ECO:0000313" key="2">
    <source>
        <dbReference type="Proteomes" id="UP000503462"/>
    </source>
</evidence>
<name>A0A6H0Y1D2_9PEZI</name>
<organism evidence="1 2">
    <name type="scientific">Peltaster fructicola</name>
    <dbReference type="NCBI Taxonomy" id="286661"/>
    <lineage>
        <taxon>Eukaryota</taxon>
        <taxon>Fungi</taxon>
        <taxon>Dikarya</taxon>
        <taxon>Ascomycota</taxon>
        <taxon>Pezizomycotina</taxon>
        <taxon>Dothideomycetes</taxon>
        <taxon>Dothideomycetes incertae sedis</taxon>
        <taxon>Peltaster</taxon>
    </lineage>
</organism>
<dbReference type="AlphaFoldDB" id="A0A6H0Y1D2"/>
<proteinExistence type="predicted"/>
<dbReference type="EMBL" id="CP051142">
    <property type="protein sequence ID" value="QIX00813.1"/>
    <property type="molecule type" value="Genomic_DNA"/>
</dbReference>
<dbReference type="Proteomes" id="UP000503462">
    <property type="component" value="Chromosome 4"/>
</dbReference>
<evidence type="ECO:0000313" key="1">
    <source>
        <dbReference type="EMBL" id="QIX00813.1"/>
    </source>
</evidence>
<keyword evidence="2" id="KW-1185">Reference proteome</keyword>
<reference evidence="1 2" key="1">
    <citation type="journal article" date="2016" name="Sci. Rep.">
        <title>Peltaster fructicola genome reveals evolution from an invasive phytopathogen to an ectophytic parasite.</title>
        <authorList>
            <person name="Xu C."/>
            <person name="Chen H."/>
            <person name="Gleason M.L."/>
            <person name="Xu J.R."/>
            <person name="Liu H."/>
            <person name="Zhang R."/>
            <person name="Sun G."/>
        </authorList>
    </citation>
    <scope>NUCLEOTIDE SEQUENCE [LARGE SCALE GENOMIC DNA]</scope>
    <source>
        <strain evidence="1 2">LNHT1506</strain>
    </source>
</reference>